<dbReference type="InParanoid" id="D1C4X8"/>
<evidence type="ECO:0000256" key="1">
    <source>
        <dbReference type="ARBA" id="ARBA00022553"/>
    </source>
</evidence>
<dbReference type="GO" id="GO:0000160">
    <property type="term" value="P:phosphorelay signal transduction system"/>
    <property type="evidence" value="ECO:0007669"/>
    <property type="project" value="InterPro"/>
</dbReference>
<evidence type="ECO:0000313" key="4">
    <source>
        <dbReference type="EMBL" id="ACZ39295.1"/>
    </source>
</evidence>
<dbReference type="eggNOG" id="COG0745">
    <property type="taxonomic scope" value="Bacteria"/>
</dbReference>
<sequence length="135" mass="14807">MATRQLTQTILVVEDDPSIAELIAWALDDAGFVVHTAPSVAEALRLWEQAAPDLVVVDFLLPDGLGSDLVRAIRRHTDHDDIPTVVMSAHPRAREQARASGADACLQKPFDLDEFFVTVERLLGRDGAAERSLHD</sequence>
<dbReference type="EMBL" id="CP001823">
    <property type="protein sequence ID" value="ACZ39295.1"/>
    <property type="molecule type" value="Genomic_DNA"/>
</dbReference>
<proteinExistence type="predicted"/>
<evidence type="ECO:0000256" key="2">
    <source>
        <dbReference type="PROSITE-ProRule" id="PRU00169"/>
    </source>
</evidence>
<organism evidence="4 5">
    <name type="scientific">Sphaerobacter thermophilus (strain ATCC 49802 / DSM 20745 / KCCM 41009 / NCIMB 13125 / S 6022)</name>
    <dbReference type="NCBI Taxonomy" id="479434"/>
    <lineage>
        <taxon>Bacteria</taxon>
        <taxon>Pseudomonadati</taxon>
        <taxon>Thermomicrobiota</taxon>
        <taxon>Thermomicrobia</taxon>
        <taxon>Sphaerobacterales</taxon>
        <taxon>Sphaerobacterineae</taxon>
        <taxon>Sphaerobacteraceae</taxon>
        <taxon>Sphaerobacter</taxon>
    </lineage>
</organism>
<dbReference type="PROSITE" id="PS50110">
    <property type="entry name" value="RESPONSE_REGULATORY"/>
    <property type="match status" value="1"/>
</dbReference>
<dbReference type="InterPro" id="IPR001789">
    <property type="entry name" value="Sig_transdc_resp-reg_receiver"/>
</dbReference>
<feature type="modified residue" description="4-aspartylphosphate" evidence="2">
    <location>
        <position position="58"/>
    </location>
</feature>
<accession>D1C4X8</accession>
<dbReference type="InterPro" id="IPR050595">
    <property type="entry name" value="Bact_response_regulator"/>
</dbReference>
<dbReference type="PANTHER" id="PTHR44591">
    <property type="entry name" value="STRESS RESPONSE REGULATOR PROTEIN 1"/>
    <property type="match status" value="1"/>
</dbReference>
<dbReference type="SUPFAM" id="SSF52172">
    <property type="entry name" value="CheY-like"/>
    <property type="match status" value="1"/>
</dbReference>
<dbReference type="Pfam" id="PF00072">
    <property type="entry name" value="Response_reg"/>
    <property type="match status" value="1"/>
</dbReference>
<dbReference type="KEGG" id="sti:Sthe_1862"/>
<dbReference type="SMART" id="SM00448">
    <property type="entry name" value="REC"/>
    <property type="match status" value="1"/>
</dbReference>
<gene>
    <name evidence="4" type="ordered locus">Sthe_1862</name>
</gene>
<reference evidence="5" key="1">
    <citation type="submission" date="2009-11" db="EMBL/GenBank/DDBJ databases">
        <title>The complete chromosome 1 of Sphaerobacter thermophilus DSM 20745.</title>
        <authorList>
            <person name="Lucas S."/>
            <person name="Copeland A."/>
            <person name="Lapidus A."/>
            <person name="Glavina del Rio T."/>
            <person name="Dalin E."/>
            <person name="Tice H."/>
            <person name="Bruce D."/>
            <person name="Goodwin L."/>
            <person name="Pitluck S."/>
            <person name="Kyrpides N."/>
            <person name="Mavromatis K."/>
            <person name="Ivanova N."/>
            <person name="Mikhailova N."/>
            <person name="LaButti K.M."/>
            <person name="Clum A."/>
            <person name="Sun H.I."/>
            <person name="Brettin T."/>
            <person name="Detter J.C."/>
            <person name="Han C."/>
            <person name="Larimer F."/>
            <person name="Land M."/>
            <person name="Hauser L."/>
            <person name="Markowitz V."/>
            <person name="Cheng J.F."/>
            <person name="Hugenholtz P."/>
            <person name="Woyke T."/>
            <person name="Wu D."/>
            <person name="Steenblock K."/>
            <person name="Schneider S."/>
            <person name="Pukall R."/>
            <person name="Goeker M."/>
            <person name="Klenk H.P."/>
            <person name="Eisen J.A."/>
        </authorList>
    </citation>
    <scope>NUCLEOTIDE SEQUENCE [LARGE SCALE GENOMIC DNA]</scope>
    <source>
        <strain evidence="5">ATCC 49802 / DSM 20745 / S 6022</strain>
    </source>
</reference>
<evidence type="ECO:0000313" key="5">
    <source>
        <dbReference type="Proteomes" id="UP000002027"/>
    </source>
</evidence>
<dbReference type="OrthoDB" id="166303at2"/>
<keyword evidence="5" id="KW-1185">Reference proteome</keyword>
<feature type="domain" description="Response regulatory" evidence="3">
    <location>
        <begin position="9"/>
        <end position="123"/>
    </location>
</feature>
<evidence type="ECO:0000259" key="3">
    <source>
        <dbReference type="PROSITE" id="PS50110"/>
    </source>
</evidence>
<name>D1C4X8_SPHTD</name>
<dbReference type="AlphaFoldDB" id="D1C4X8"/>
<dbReference type="InterPro" id="IPR011006">
    <property type="entry name" value="CheY-like_superfamily"/>
</dbReference>
<keyword evidence="1 2" id="KW-0597">Phosphoprotein</keyword>
<dbReference type="STRING" id="479434.Sthe_1862"/>
<reference evidence="4 5" key="2">
    <citation type="journal article" date="2010" name="Stand. Genomic Sci.">
        <title>Complete genome sequence of Desulfohalobium retbaense type strain (HR(100)).</title>
        <authorList>
            <person name="Spring S."/>
            <person name="Nolan M."/>
            <person name="Lapidus A."/>
            <person name="Glavina Del Rio T."/>
            <person name="Copeland A."/>
            <person name="Tice H."/>
            <person name="Cheng J.F."/>
            <person name="Lucas S."/>
            <person name="Land M."/>
            <person name="Chen F."/>
            <person name="Bruce D."/>
            <person name="Goodwin L."/>
            <person name="Pitluck S."/>
            <person name="Ivanova N."/>
            <person name="Mavromatis K."/>
            <person name="Mikhailova N."/>
            <person name="Pati A."/>
            <person name="Chen A."/>
            <person name="Palaniappan K."/>
            <person name="Hauser L."/>
            <person name="Chang Y.J."/>
            <person name="Jeffries C.D."/>
            <person name="Munk C."/>
            <person name="Kiss H."/>
            <person name="Chain P."/>
            <person name="Han C."/>
            <person name="Brettin T."/>
            <person name="Detter J.C."/>
            <person name="Schuler E."/>
            <person name="Goker M."/>
            <person name="Rohde M."/>
            <person name="Bristow J."/>
            <person name="Eisen J.A."/>
            <person name="Markowitz V."/>
            <person name="Hugenholtz P."/>
            <person name="Kyrpides N.C."/>
            <person name="Klenk H.P."/>
        </authorList>
    </citation>
    <scope>NUCLEOTIDE SEQUENCE [LARGE SCALE GENOMIC DNA]</scope>
    <source>
        <strain evidence="5">ATCC 49802 / DSM 20745 / S 6022</strain>
    </source>
</reference>
<dbReference type="RefSeq" id="WP_012872341.1">
    <property type="nucleotide sequence ID" value="NC_013523.1"/>
</dbReference>
<protein>
    <submittedName>
        <fullName evidence="4">Response regulator receiver protein</fullName>
    </submittedName>
</protein>
<dbReference type="Proteomes" id="UP000002027">
    <property type="component" value="Chromosome 1"/>
</dbReference>
<dbReference type="Gene3D" id="3.40.50.2300">
    <property type="match status" value="1"/>
</dbReference>
<dbReference type="CDD" id="cd00156">
    <property type="entry name" value="REC"/>
    <property type="match status" value="1"/>
</dbReference>
<dbReference type="HOGENOM" id="CLU_000445_69_17_0"/>
<dbReference type="PANTHER" id="PTHR44591:SF3">
    <property type="entry name" value="RESPONSE REGULATORY DOMAIN-CONTAINING PROTEIN"/>
    <property type="match status" value="1"/>
</dbReference>